<dbReference type="InterPro" id="IPR015947">
    <property type="entry name" value="PUA-like_sf"/>
</dbReference>
<dbReference type="Pfam" id="PF06221">
    <property type="entry name" value="zf-C2HC5"/>
    <property type="match status" value="1"/>
</dbReference>
<dbReference type="SMART" id="SM01022">
    <property type="entry name" value="ASCH"/>
    <property type="match status" value="1"/>
</dbReference>
<dbReference type="OrthoDB" id="338816at2759"/>
<keyword evidence="3" id="KW-1185">Reference proteome</keyword>
<dbReference type="InterPro" id="IPR056993">
    <property type="entry name" value="TRIP4_3rd_dom"/>
</dbReference>
<dbReference type="FunFam" id="2.30.130.30:FF:000006">
    <property type="entry name" value="Putative_zinc_finger_motif_-_C2HC5-type /ASCH_domain_containing_protein_-_putative"/>
    <property type="match status" value="1"/>
</dbReference>
<sequence>MDLNAGLISKKVQYKGNSTTGLARKSKKFVSFYSDEGKERQTVLLRGRHPCNCLASRHQLVNNCTSCGRIVCAQEGSGACFTCSELVASPRELEMLAKNSRKAIQLRQKIEEQDNALAAAIAHKDRWQTETDRVEILSDNFGLADKALGWRGNCGKKGDITMLPLFVEVGGVQLLEKEQSEDDGSTGFLLDFDRACTKKTQVIDDDQDYFSSDNKWLTQKERKVFKEIEEKRDKAKTLRGAQTLDIDFAERKVVVKNEEAPEVYLSATMESIDEVVDNLPSYLSNKELTDLEFIKAGIALKASTVRMTNSMQIMRLQDSYITEISDEGVCLSMHQPYASLLLAGIKKHEGRQWFHTHRGRLWIHAAAKQVTPAEIEKVLNTYRLISPTMSEKTPKQFPSGVLIGCVDIVDCLSQAKYREDFPQGEISDSYVFICENPQSLKTPLPMRGKAKIFKLEPRLHNAARKQVMFTPHEIH</sequence>
<protein>
    <submittedName>
        <fullName evidence="2">Activating signal cointegrator 1-like</fullName>
    </submittedName>
</protein>
<evidence type="ECO:0000313" key="3">
    <source>
        <dbReference type="Proteomes" id="UP000192247"/>
    </source>
</evidence>
<dbReference type="InterPro" id="IPR009349">
    <property type="entry name" value="TRIP4/RQT4_C2HC5_Znf"/>
</dbReference>
<dbReference type="GO" id="GO:0008270">
    <property type="term" value="F:zinc ion binding"/>
    <property type="evidence" value="ECO:0007669"/>
    <property type="project" value="InterPro"/>
</dbReference>
<dbReference type="FunCoup" id="A0A1V9X3U0">
    <property type="interactions" value="850"/>
</dbReference>
<dbReference type="Pfam" id="PF23134">
    <property type="entry name" value="TRIP4_3rd"/>
    <property type="match status" value="1"/>
</dbReference>
<dbReference type="GO" id="GO:0072344">
    <property type="term" value="P:rescue of stalled ribosome"/>
    <property type="evidence" value="ECO:0007669"/>
    <property type="project" value="InterPro"/>
</dbReference>
<accession>A0A1V9X3U0</accession>
<dbReference type="GO" id="GO:0180022">
    <property type="term" value="C:RQC-trigger complex"/>
    <property type="evidence" value="ECO:0007669"/>
    <property type="project" value="InterPro"/>
</dbReference>
<evidence type="ECO:0000259" key="1">
    <source>
        <dbReference type="SMART" id="SM01022"/>
    </source>
</evidence>
<name>A0A1V9X3U0_9ACAR</name>
<dbReference type="Pfam" id="PF04266">
    <property type="entry name" value="ASCH"/>
    <property type="match status" value="1"/>
</dbReference>
<dbReference type="PANTHER" id="PTHR12963">
    <property type="entry name" value="THYROID RECEPTOR INTERACTING PROTEIN RELATED"/>
    <property type="match status" value="1"/>
</dbReference>
<dbReference type="InParanoid" id="A0A1V9X3U0"/>
<dbReference type="Gene3D" id="2.30.130.30">
    <property type="entry name" value="Hypothetical protein"/>
    <property type="match status" value="1"/>
</dbReference>
<reference evidence="2 3" key="1">
    <citation type="journal article" date="2017" name="Gigascience">
        <title>Draft genome of the honey bee ectoparasitic mite, Tropilaelaps mercedesae, is shaped by the parasitic life history.</title>
        <authorList>
            <person name="Dong X."/>
            <person name="Armstrong S.D."/>
            <person name="Xia D."/>
            <person name="Makepeace B.L."/>
            <person name="Darby A.C."/>
            <person name="Kadowaki T."/>
        </authorList>
    </citation>
    <scope>NUCLEOTIDE SEQUENCE [LARGE SCALE GENOMIC DNA]</scope>
    <source>
        <strain evidence="2">Wuxi-XJTLU</strain>
    </source>
</reference>
<proteinExistence type="predicted"/>
<evidence type="ECO:0000313" key="2">
    <source>
        <dbReference type="EMBL" id="OQR68068.1"/>
    </source>
</evidence>
<dbReference type="EMBL" id="MNPL01026252">
    <property type="protein sequence ID" value="OQR68068.1"/>
    <property type="molecule type" value="Genomic_DNA"/>
</dbReference>
<dbReference type="SUPFAM" id="SSF88697">
    <property type="entry name" value="PUA domain-like"/>
    <property type="match status" value="1"/>
</dbReference>
<gene>
    <name evidence="2" type="ORF">BIW11_13140</name>
</gene>
<dbReference type="CDD" id="cd06554">
    <property type="entry name" value="ASCH_ASC-1_like"/>
    <property type="match status" value="1"/>
</dbReference>
<comment type="caution">
    <text evidence="2">The sequence shown here is derived from an EMBL/GenBank/DDBJ whole genome shotgun (WGS) entry which is preliminary data.</text>
</comment>
<dbReference type="GO" id="GO:0005634">
    <property type="term" value="C:nucleus"/>
    <property type="evidence" value="ECO:0007669"/>
    <property type="project" value="InterPro"/>
</dbReference>
<dbReference type="InterPro" id="IPR039128">
    <property type="entry name" value="TRIP4-like"/>
</dbReference>
<dbReference type="AlphaFoldDB" id="A0A1V9X3U0"/>
<organism evidence="2 3">
    <name type="scientific">Tropilaelaps mercedesae</name>
    <dbReference type="NCBI Taxonomy" id="418985"/>
    <lineage>
        <taxon>Eukaryota</taxon>
        <taxon>Metazoa</taxon>
        <taxon>Ecdysozoa</taxon>
        <taxon>Arthropoda</taxon>
        <taxon>Chelicerata</taxon>
        <taxon>Arachnida</taxon>
        <taxon>Acari</taxon>
        <taxon>Parasitiformes</taxon>
        <taxon>Mesostigmata</taxon>
        <taxon>Gamasina</taxon>
        <taxon>Dermanyssoidea</taxon>
        <taxon>Laelapidae</taxon>
        <taxon>Tropilaelaps</taxon>
    </lineage>
</organism>
<dbReference type="InterPro" id="IPR007374">
    <property type="entry name" value="ASCH_domain"/>
</dbReference>
<dbReference type="Proteomes" id="UP000192247">
    <property type="component" value="Unassembled WGS sequence"/>
</dbReference>
<feature type="domain" description="ASCH" evidence="1">
    <location>
        <begin position="331"/>
        <end position="441"/>
    </location>
</feature>
<dbReference type="STRING" id="418985.A0A1V9X3U0"/>
<dbReference type="PANTHER" id="PTHR12963:SF4">
    <property type="entry name" value="ACTIVATING SIGNAL COINTEGRATOR 1"/>
    <property type="match status" value="1"/>
</dbReference>